<feature type="compositionally biased region" description="Polar residues" evidence="1">
    <location>
        <begin position="42"/>
        <end position="54"/>
    </location>
</feature>
<evidence type="ECO:0000313" key="2">
    <source>
        <dbReference type="EMBL" id="SGY44193.1"/>
    </source>
</evidence>
<reference evidence="2 3" key="1">
    <citation type="submission" date="2016-11" db="EMBL/GenBank/DDBJ databases">
        <authorList>
            <person name="Jaros S."/>
            <person name="Januszkiewicz K."/>
            <person name="Wedrychowicz H."/>
        </authorList>
    </citation>
    <scope>NUCLEOTIDE SEQUENCE [LARGE SCALE GENOMIC DNA]</scope>
</reference>
<keyword evidence="3" id="KW-1185">Reference proteome</keyword>
<proteinExistence type="predicted"/>
<gene>
    <name evidence="2" type="primary">BQ5605_C001g00127</name>
    <name evidence="2" type="ORF">BQ5605_C001G00127</name>
</gene>
<name>A0A2X0M6R2_9BASI</name>
<dbReference type="EMBL" id="FQNC01000043">
    <property type="protein sequence ID" value="SGY44193.1"/>
    <property type="molecule type" value="Genomic_DNA"/>
</dbReference>
<dbReference type="AlphaFoldDB" id="A0A2X0M6R2"/>
<sequence length="341" mass="39319">MEKHKLSNRAVQQRTILSPPAQSPESPTPLERSQANKKSRAIRQQQPTKQTRAIQSKKTRVGSLAKTCVLPKPIHRADKEEPPQSIATPPRRKRSKAVAERNDRMLKCAKKKRTNEFEFYNPILRAKMQARKASELAPLQISIGMTHIQGAVMDHQDLRSQAPSPPDLEAKLWHVKVEEQEDSLKRKREASIIDLQAMDMKDDDTYSVISETPPPVPELARLLHDFECHRRSYHHVKPFTKELTTFFDFYPDHSSLALRFHRYETFLCRLSIQVEAVIKCPASDMDCHQDLIGAAAQNLNYKILDELDYVGYKERCLYYSLFSGKEEDEEEATKPFIKVEV</sequence>
<dbReference type="Proteomes" id="UP000249464">
    <property type="component" value="Unassembled WGS sequence"/>
</dbReference>
<feature type="region of interest" description="Disordered" evidence="1">
    <location>
        <begin position="1"/>
        <end position="101"/>
    </location>
</feature>
<organism evidence="2 3">
    <name type="scientific">Microbotryum silenes-dioicae</name>
    <dbReference type="NCBI Taxonomy" id="796604"/>
    <lineage>
        <taxon>Eukaryota</taxon>
        <taxon>Fungi</taxon>
        <taxon>Dikarya</taxon>
        <taxon>Basidiomycota</taxon>
        <taxon>Pucciniomycotina</taxon>
        <taxon>Microbotryomycetes</taxon>
        <taxon>Microbotryales</taxon>
        <taxon>Microbotryaceae</taxon>
        <taxon>Microbotryum</taxon>
    </lineage>
</organism>
<evidence type="ECO:0000256" key="1">
    <source>
        <dbReference type="SAM" id="MobiDB-lite"/>
    </source>
</evidence>
<protein>
    <submittedName>
        <fullName evidence="2">BQ5605_C001g00127 protein</fullName>
    </submittedName>
</protein>
<accession>A0A2X0M6R2</accession>
<evidence type="ECO:0000313" key="3">
    <source>
        <dbReference type="Proteomes" id="UP000249464"/>
    </source>
</evidence>